<dbReference type="InterPro" id="IPR017901">
    <property type="entry name" value="C-CAP_CF_C-like"/>
</dbReference>
<organism evidence="4 5">
    <name type="scientific">Phellinidium pouzarii</name>
    <dbReference type="NCBI Taxonomy" id="167371"/>
    <lineage>
        <taxon>Eukaryota</taxon>
        <taxon>Fungi</taxon>
        <taxon>Dikarya</taxon>
        <taxon>Basidiomycota</taxon>
        <taxon>Agaricomycotina</taxon>
        <taxon>Agaricomycetes</taxon>
        <taxon>Hymenochaetales</taxon>
        <taxon>Hymenochaetaceae</taxon>
        <taxon>Phellinidium</taxon>
    </lineage>
</organism>
<dbReference type="InterPro" id="IPR012945">
    <property type="entry name" value="Tubulin-bd_cofactor_C_dom"/>
</dbReference>
<sequence length="218" mass="24432">MQRLFFQPTTGAHAKLSEAEAATAHAETMHTDLTISKLNHCVVDLFARPQRSRQANPDVGPLEVRDLDLDLTAVHIRDVKDSLLLLGYVRGSVLVHNLERCTVVVACHQLRVHSSHETRFHLHVASNAVIEDCSSLTFGAYLKSLPLPADVRLQKSTHDAVQDFSHLKNTPSPHWSVISNSDLELDERWLAMLKAPLPSDDEMIQKTRLEESLAWTLP</sequence>
<dbReference type="Gene3D" id="2.160.20.70">
    <property type="match status" value="1"/>
</dbReference>
<keyword evidence="2" id="KW-0143">Chaperone</keyword>
<proteinExistence type="inferred from homology"/>
<name>A0A4S4KZ58_9AGAM</name>
<dbReference type="PROSITE" id="PS51329">
    <property type="entry name" value="C_CAP_COFACTOR_C"/>
    <property type="match status" value="1"/>
</dbReference>
<comment type="caution">
    <text evidence="4">The sequence shown here is derived from an EMBL/GenBank/DDBJ whole genome shotgun (WGS) entry which is preliminary data.</text>
</comment>
<accession>A0A4S4KZ58</accession>
<dbReference type="InterPro" id="IPR016098">
    <property type="entry name" value="CAP/MinC_C"/>
</dbReference>
<dbReference type="GO" id="GO:0005737">
    <property type="term" value="C:cytoplasm"/>
    <property type="evidence" value="ECO:0007669"/>
    <property type="project" value="TreeGrafter"/>
</dbReference>
<evidence type="ECO:0000259" key="3">
    <source>
        <dbReference type="PROSITE" id="PS51329"/>
    </source>
</evidence>
<dbReference type="PANTHER" id="PTHR15139:SF0">
    <property type="entry name" value="TUBULIN-SPECIFIC CHAPERONE C"/>
    <property type="match status" value="1"/>
</dbReference>
<keyword evidence="5" id="KW-1185">Reference proteome</keyword>
<dbReference type="OrthoDB" id="194775at2759"/>
<dbReference type="SMART" id="SM00673">
    <property type="entry name" value="CARP"/>
    <property type="match status" value="1"/>
</dbReference>
<evidence type="ECO:0000256" key="1">
    <source>
        <dbReference type="ARBA" id="ARBA00008848"/>
    </source>
</evidence>
<dbReference type="GO" id="GO:0007021">
    <property type="term" value="P:tubulin complex assembly"/>
    <property type="evidence" value="ECO:0007669"/>
    <property type="project" value="TreeGrafter"/>
</dbReference>
<dbReference type="Proteomes" id="UP000308199">
    <property type="component" value="Unassembled WGS sequence"/>
</dbReference>
<feature type="domain" description="C-CAP/cofactor C-like" evidence="3">
    <location>
        <begin position="8"/>
        <end position="166"/>
    </location>
</feature>
<dbReference type="EMBL" id="SGPK01000373">
    <property type="protein sequence ID" value="THH04125.1"/>
    <property type="molecule type" value="Genomic_DNA"/>
</dbReference>
<dbReference type="InterPro" id="IPR027684">
    <property type="entry name" value="TBCC"/>
</dbReference>
<reference evidence="4 5" key="1">
    <citation type="submission" date="2019-02" db="EMBL/GenBank/DDBJ databases">
        <title>Genome sequencing of the rare red list fungi Phellinidium pouzarii.</title>
        <authorList>
            <person name="Buettner E."/>
            <person name="Kellner H."/>
        </authorList>
    </citation>
    <scope>NUCLEOTIDE SEQUENCE [LARGE SCALE GENOMIC DNA]</scope>
    <source>
        <strain evidence="4 5">DSM 108285</strain>
    </source>
</reference>
<dbReference type="GO" id="GO:0007023">
    <property type="term" value="P:post-chaperonin tubulin folding pathway"/>
    <property type="evidence" value="ECO:0007669"/>
    <property type="project" value="InterPro"/>
</dbReference>
<comment type="similarity">
    <text evidence="1">Belongs to the TBCC family.</text>
</comment>
<evidence type="ECO:0000313" key="4">
    <source>
        <dbReference type="EMBL" id="THH04125.1"/>
    </source>
</evidence>
<dbReference type="AlphaFoldDB" id="A0A4S4KZ58"/>
<dbReference type="InterPro" id="IPR006599">
    <property type="entry name" value="CARP_motif"/>
</dbReference>
<protein>
    <recommendedName>
        <fullName evidence="3">C-CAP/cofactor C-like domain-containing protein</fullName>
    </recommendedName>
</protein>
<gene>
    <name evidence="4" type="ORF">EW145_g5751</name>
</gene>
<dbReference type="Pfam" id="PF07986">
    <property type="entry name" value="TBCC"/>
    <property type="match status" value="1"/>
</dbReference>
<evidence type="ECO:0000256" key="2">
    <source>
        <dbReference type="ARBA" id="ARBA00023186"/>
    </source>
</evidence>
<evidence type="ECO:0000313" key="5">
    <source>
        <dbReference type="Proteomes" id="UP000308199"/>
    </source>
</evidence>
<dbReference type="PANTHER" id="PTHR15139">
    <property type="entry name" value="TUBULIN FOLDING COFACTOR C"/>
    <property type="match status" value="1"/>
</dbReference>